<feature type="compositionally biased region" description="Basic and acidic residues" evidence="2">
    <location>
        <begin position="395"/>
        <end position="405"/>
    </location>
</feature>
<organism evidence="6 7">
    <name type="scientific">Candidatus Cryptobacteroides merdavium</name>
    <dbReference type="NCBI Taxonomy" id="2840769"/>
    <lineage>
        <taxon>Bacteria</taxon>
        <taxon>Pseudomonadati</taxon>
        <taxon>Bacteroidota</taxon>
        <taxon>Bacteroidia</taxon>
        <taxon>Bacteroidales</taxon>
        <taxon>Candidatus Cryptobacteroides</taxon>
    </lineage>
</organism>
<dbReference type="InterPro" id="IPR058624">
    <property type="entry name" value="MdtA-like_HH"/>
</dbReference>
<evidence type="ECO:0000256" key="2">
    <source>
        <dbReference type="SAM" id="MobiDB-lite"/>
    </source>
</evidence>
<dbReference type="Gene3D" id="1.10.287.470">
    <property type="entry name" value="Helix hairpin bin"/>
    <property type="match status" value="1"/>
</dbReference>
<gene>
    <name evidence="6" type="ORF">IAC23_07750</name>
</gene>
<comment type="similarity">
    <text evidence="1">Belongs to the membrane fusion protein (MFP) (TC 8.A.1) family.</text>
</comment>
<dbReference type="Gene3D" id="2.40.30.170">
    <property type="match status" value="1"/>
</dbReference>
<dbReference type="Proteomes" id="UP000823619">
    <property type="component" value="Unassembled WGS sequence"/>
</dbReference>
<evidence type="ECO:0000313" key="7">
    <source>
        <dbReference type="Proteomes" id="UP000823619"/>
    </source>
</evidence>
<feature type="domain" description="YknX-like beta-barrel" evidence="5">
    <location>
        <begin position="210"/>
        <end position="295"/>
    </location>
</feature>
<dbReference type="PANTHER" id="PTHR30469:SF33">
    <property type="entry name" value="SLR1207 PROTEIN"/>
    <property type="match status" value="1"/>
</dbReference>
<dbReference type="Pfam" id="PF25917">
    <property type="entry name" value="BSH_RND"/>
    <property type="match status" value="1"/>
</dbReference>
<dbReference type="InterPro" id="IPR058625">
    <property type="entry name" value="MdtA-like_BSH"/>
</dbReference>
<accession>A0A9D9EIC9</accession>
<evidence type="ECO:0000259" key="3">
    <source>
        <dbReference type="Pfam" id="PF25876"/>
    </source>
</evidence>
<dbReference type="SUPFAM" id="SSF111369">
    <property type="entry name" value="HlyD-like secretion proteins"/>
    <property type="match status" value="1"/>
</dbReference>
<proteinExistence type="inferred from homology"/>
<sequence>MKSKKRLIVWIIVIAAAAAAVAMLVTKPGKKQSLSYEMATVSRTDISNFITATGTIEPVTEVEVGTQVSGIIDQIFVDYNSEVREGQVIALMDKVTLESEVASAQATYDGNKAEYIYQEKTFNRNKALYEKKLISDSEYEQSEYNYAMAKSAFHSSEAALAKAQRNLSYATITSPINGIVIDRSVEEGQTVAAGFETPTLFTLAADLTKMQVVADVDEADIGGVQEGQRASFTVDAYPDDTFEGTVTQIRLGSTSSSSSSVTSSTSESVVTYEVVITADNPELKLKPRLTANISIYTVDKKDVLSVPSSALKFYPEFPLITKDDIVNDCEGDMKIWTKNGNTFTAIPVNAGISDGVNTEITGGAEEGTVIVAGANLMKFSKKSSGGRSPFMPGPPDRKDNKKEEK</sequence>
<reference evidence="6" key="1">
    <citation type="submission" date="2020-10" db="EMBL/GenBank/DDBJ databases">
        <authorList>
            <person name="Gilroy R."/>
        </authorList>
    </citation>
    <scope>NUCLEOTIDE SEQUENCE</scope>
    <source>
        <strain evidence="6">D5-748</strain>
    </source>
</reference>
<dbReference type="PANTHER" id="PTHR30469">
    <property type="entry name" value="MULTIDRUG RESISTANCE PROTEIN MDTA"/>
    <property type="match status" value="1"/>
</dbReference>
<dbReference type="InterPro" id="IPR058636">
    <property type="entry name" value="Beta-barrel_YknX"/>
</dbReference>
<feature type="region of interest" description="Disordered" evidence="2">
    <location>
        <begin position="380"/>
        <end position="405"/>
    </location>
</feature>
<dbReference type="Gene3D" id="2.40.50.100">
    <property type="match status" value="1"/>
</dbReference>
<dbReference type="GO" id="GO:1990281">
    <property type="term" value="C:efflux pump complex"/>
    <property type="evidence" value="ECO:0007669"/>
    <property type="project" value="TreeGrafter"/>
</dbReference>
<evidence type="ECO:0000259" key="5">
    <source>
        <dbReference type="Pfam" id="PF25990"/>
    </source>
</evidence>
<dbReference type="InterPro" id="IPR006143">
    <property type="entry name" value="RND_pump_MFP"/>
</dbReference>
<dbReference type="EMBL" id="JADIMO010000097">
    <property type="protein sequence ID" value="MBO8445569.1"/>
    <property type="molecule type" value="Genomic_DNA"/>
</dbReference>
<evidence type="ECO:0000256" key="1">
    <source>
        <dbReference type="ARBA" id="ARBA00009477"/>
    </source>
</evidence>
<evidence type="ECO:0000259" key="4">
    <source>
        <dbReference type="Pfam" id="PF25917"/>
    </source>
</evidence>
<reference evidence="6" key="2">
    <citation type="journal article" date="2021" name="PeerJ">
        <title>Extensive microbial diversity within the chicken gut microbiome revealed by metagenomics and culture.</title>
        <authorList>
            <person name="Gilroy R."/>
            <person name="Ravi A."/>
            <person name="Getino M."/>
            <person name="Pursley I."/>
            <person name="Horton D.L."/>
            <person name="Alikhan N.F."/>
            <person name="Baker D."/>
            <person name="Gharbi K."/>
            <person name="Hall N."/>
            <person name="Watson M."/>
            <person name="Adriaenssens E.M."/>
            <person name="Foster-Nyarko E."/>
            <person name="Jarju S."/>
            <person name="Secka A."/>
            <person name="Antonio M."/>
            <person name="Oren A."/>
            <person name="Chaudhuri R.R."/>
            <person name="La Ragione R."/>
            <person name="Hildebrand F."/>
            <person name="Pallen M.J."/>
        </authorList>
    </citation>
    <scope>NUCLEOTIDE SEQUENCE</scope>
    <source>
        <strain evidence="6">D5-748</strain>
    </source>
</reference>
<dbReference type="Pfam" id="PF25876">
    <property type="entry name" value="HH_MFP_RND"/>
    <property type="match status" value="1"/>
</dbReference>
<feature type="domain" description="Multidrug resistance protein MdtA-like alpha-helical hairpin" evidence="3">
    <location>
        <begin position="101"/>
        <end position="170"/>
    </location>
</feature>
<protein>
    <submittedName>
        <fullName evidence="6">Efflux RND transporter periplasmic adaptor subunit</fullName>
    </submittedName>
</protein>
<dbReference type="AlphaFoldDB" id="A0A9D9EIC9"/>
<name>A0A9D9EIC9_9BACT</name>
<feature type="domain" description="Multidrug resistance protein MdtA-like barrel-sandwich hybrid" evidence="4">
    <location>
        <begin position="61"/>
        <end position="200"/>
    </location>
</feature>
<comment type="caution">
    <text evidence="6">The sequence shown here is derived from an EMBL/GenBank/DDBJ whole genome shotgun (WGS) entry which is preliminary data.</text>
</comment>
<evidence type="ECO:0000313" key="6">
    <source>
        <dbReference type="EMBL" id="MBO8445569.1"/>
    </source>
</evidence>
<dbReference type="GO" id="GO:0015562">
    <property type="term" value="F:efflux transmembrane transporter activity"/>
    <property type="evidence" value="ECO:0007669"/>
    <property type="project" value="TreeGrafter"/>
</dbReference>
<dbReference type="Pfam" id="PF25990">
    <property type="entry name" value="Beta-barrel_YknX"/>
    <property type="match status" value="1"/>
</dbReference>
<dbReference type="NCBIfam" id="TIGR01730">
    <property type="entry name" value="RND_mfp"/>
    <property type="match status" value="1"/>
</dbReference>